<sequence>MLHNKLTPCRISTSHWSSPLPPSALVPAREERPFHLLFSFEAESAEHFSVVGPTQGPALTSSIHPGRRWPAHTTGRLSRRAESHSRAPQGPRSSESRRAGELRHPLPSLSGVPLSPLGRRPASTDPGRPRPRVAFLVVAPPPRTSAAQQPPPAPARPPLNGLNAQPPSTRQLRAAGASVCSARRP</sequence>
<feature type="compositionally biased region" description="Polar residues" evidence="1">
    <location>
        <begin position="162"/>
        <end position="171"/>
    </location>
</feature>
<dbReference type="AlphaFoldDB" id="A0AAV7W0R6"/>
<reference evidence="2" key="1">
    <citation type="journal article" date="2022" name="bioRxiv">
        <title>Sequencing and chromosome-scale assembly of the giantPleurodeles waltlgenome.</title>
        <authorList>
            <person name="Brown T."/>
            <person name="Elewa A."/>
            <person name="Iarovenko S."/>
            <person name="Subramanian E."/>
            <person name="Araus A.J."/>
            <person name="Petzold A."/>
            <person name="Susuki M."/>
            <person name="Suzuki K.-i.T."/>
            <person name="Hayashi T."/>
            <person name="Toyoda A."/>
            <person name="Oliveira C."/>
            <person name="Osipova E."/>
            <person name="Leigh N.D."/>
            <person name="Simon A."/>
            <person name="Yun M.H."/>
        </authorList>
    </citation>
    <scope>NUCLEOTIDE SEQUENCE</scope>
    <source>
        <strain evidence="2">20211129_DDA</strain>
        <tissue evidence="2">Liver</tissue>
    </source>
</reference>
<evidence type="ECO:0000256" key="1">
    <source>
        <dbReference type="SAM" id="MobiDB-lite"/>
    </source>
</evidence>
<proteinExistence type="predicted"/>
<evidence type="ECO:0000313" key="2">
    <source>
        <dbReference type="EMBL" id="KAJ1206117.1"/>
    </source>
</evidence>
<feature type="compositionally biased region" description="Basic and acidic residues" evidence="1">
    <location>
        <begin position="94"/>
        <end position="104"/>
    </location>
</feature>
<evidence type="ECO:0000313" key="3">
    <source>
        <dbReference type="Proteomes" id="UP001066276"/>
    </source>
</evidence>
<organism evidence="2 3">
    <name type="scientific">Pleurodeles waltl</name>
    <name type="common">Iberian ribbed newt</name>
    <dbReference type="NCBI Taxonomy" id="8319"/>
    <lineage>
        <taxon>Eukaryota</taxon>
        <taxon>Metazoa</taxon>
        <taxon>Chordata</taxon>
        <taxon>Craniata</taxon>
        <taxon>Vertebrata</taxon>
        <taxon>Euteleostomi</taxon>
        <taxon>Amphibia</taxon>
        <taxon>Batrachia</taxon>
        <taxon>Caudata</taxon>
        <taxon>Salamandroidea</taxon>
        <taxon>Salamandridae</taxon>
        <taxon>Pleurodelinae</taxon>
        <taxon>Pleurodeles</taxon>
    </lineage>
</organism>
<accession>A0AAV7W0R6</accession>
<feature type="compositionally biased region" description="Pro residues" evidence="1">
    <location>
        <begin position="139"/>
        <end position="157"/>
    </location>
</feature>
<dbReference type="EMBL" id="JANPWB010000002">
    <property type="protein sequence ID" value="KAJ1206117.1"/>
    <property type="molecule type" value="Genomic_DNA"/>
</dbReference>
<comment type="caution">
    <text evidence="2">The sequence shown here is derived from an EMBL/GenBank/DDBJ whole genome shotgun (WGS) entry which is preliminary data.</text>
</comment>
<name>A0AAV7W0R6_PLEWA</name>
<gene>
    <name evidence="2" type="ORF">NDU88_001526</name>
</gene>
<feature type="compositionally biased region" description="Low complexity" evidence="1">
    <location>
        <begin position="105"/>
        <end position="118"/>
    </location>
</feature>
<feature type="region of interest" description="Disordered" evidence="1">
    <location>
        <begin position="51"/>
        <end position="185"/>
    </location>
</feature>
<keyword evidence="3" id="KW-1185">Reference proteome</keyword>
<protein>
    <submittedName>
        <fullName evidence="2">Uncharacterized protein</fullName>
    </submittedName>
</protein>
<dbReference type="Proteomes" id="UP001066276">
    <property type="component" value="Chromosome 1_2"/>
</dbReference>
<feature type="region of interest" description="Disordered" evidence="1">
    <location>
        <begin position="1"/>
        <end position="20"/>
    </location>
</feature>